<dbReference type="SUPFAM" id="SSF52172">
    <property type="entry name" value="CheY-like"/>
    <property type="match status" value="1"/>
</dbReference>
<evidence type="ECO:0000259" key="10">
    <source>
        <dbReference type="PROSITE" id="PS50110"/>
    </source>
</evidence>
<dbReference type="GO" id="GO:0004673">
    <property type="term" value="F:protein histidine kinase activity"/>
    <property type="evidence" value="ECO:0007669"/>
    <property type="project" value="UniProtKB-EC"/>
</dbReference>
<feature type="modified residue" description="4-aspartylphosphate" evidence="8">
    <location>
        <position position="227"/>
    </location>
</feature>
<organism evidence="11 12">
    <name type="scientific">Rhodopirellula sallentina SM41</name>
    <dbReference type="NCBI Taxonomy" id="1263870"/>
    <lineage>
        <taxon>Bacteria</taxon>
        <taxon>Pseudomonadati</taxon>
        <taxon>Planctomycetota</taxon>
        <taxon>Planctomycetia</taxon>
        <taxon>Pirellulales</taxon>
        <taxon>Pirellulaceae</taxon>
        <taxon>Rhodopirellula</taxon>
    </lineage>
</organism>
<evidence type="ECO:0000259" key="9">
    <source>
        <dbReference type="PROSITE" id="PS50109"/>
    </source>
</evidence>
<evidence type="ECO:0000313" key="12">
    <source>
        <dbReference type="Proteomes" id="UP000011885"/>
    </source>
</evidence>
<keyword evidence="12" id="KW-1185">Reference proteome</keyword>
<evidence type="ECO:0000256" key="1">
    <source>
        <dbReference type="ARBA" id="ARBA00000085"/>
    </source>
</evidence>
<keyword evidence="5 11" id="KW-0418">Kinase</keyword>
<dbReference type="Pfam" id="PF00072">
    <property type="entry name" value="Response_reg"/>
    <property type="match status" value="1"/>
</dbReference>
<feature type="domain" description="Histidine kinase" evidence="9">
    <location>
        <begin position="1"/>
        <end position="153"/>
    </location>
</feature>
<dbReference type="EMBL" id="ANOH01000446">
    <property type="protein sequence ID" value="EMI52131.1"/>
    <property type="molecule type" value="Genomic_DNA"/>
</dbReference>
<dbReference type="PRINTS" id="PR00344">
    <property type="entry name" value="BCTRLSENSOR"/>
</dbReference>
<dbReference type="Gene3D" id="3.40.50.2300">
    <property type="match status" value="1"/>
</dbReference>
<keyword evidence="4" id="KW-0547">Nucleotide-binding</keyword>
<evidence type="ECO:0000256" key="8">
    <source>
        <dbReference type="PROSITE-ProRule" id="PRU00169"/>
    </source>
</evidence>
<dbReference type="AlphaFoldDB" id="M5U2N9"/>
<evidence type="ECO:0000256" key="7">
    <source>
        <dbReference type="ARBA" id="ARBA00023012"/>
    </source>
</evidence>
<dbReference type="SMART" id="SM00448">
    <property type="entry name" value="REC"/>
    <property type="match status" value="1"/>
</dbReference>
<dbReference type="Pfam" id="PF02518">
    <property type="entry name" value="HATPase_c"/>
    <property type="match status" value="1"/>
</dbReference>
<feature type="domain" description="Response regulatory" evidence="10">
    <location>
        <begin position="176"/>
        <end position="293"/>
    </location>
</feature>
<dbReference type="Proteomes" id="UP000011885">
    <property type="component" value="Unassembled WGS sequence"/>
</dbReference>
<gene>
    <name evidence="11" type="ORF">RSSM_06422</name>
</gene>
<dbReference type="InterPro" id="IPR001789">
    <property type="entry name" value="Sig_transdc_resp-reg_receiver"/>
</dbReference>
<dbReference type="PROSITE" id="PS50110">
    <property type="entry name" value="RESPONSE_REGULATORY"/>
    <property type="match status" value="1"/>
</dbReference>
<dbReference type="SUPFAM" id="SSF55874">
    <property type="entry name" value="ATPase domain of HSP90 chaperone/DNA topoisomerase II/histidine kinase"/>
    <property type="match status" value="1"/>
</dbReference>
<dbReference type="EC" id="2.7.13.3" evidence="2"/>
<proteinExistence type="predicted"/>
<comment type="caution">
    <text evidence="11">The sequence shown here is derived from an EMBL/GenBank/DDBJ whole genome shotgun (WGS) entry which is preliminary data.</text>
</comment>
<dbReference type="PANTHER" id="PTHR43065:SF46">
    <property type="entry name" value="C4-DICARBOXYLATE TRANSPORT SENSOR PROTEIN DCTB"/>
    <property type="match status" value="1"/>
</dbReference>
<reference evidence="11 12" key="1">
    <citation type="journal article" date="2013" name="Mar. Genomics">
        <title>Expression of sulfatases in Rhodopirellula baltica and the diversity of sulfatases in the genus Rhodopirellula.</title>
        <authorList>
            <person name="Wegner C.E."/>
            <person name="Richter-Heitmann T."/>
            <person name="Klindworth A."/>
            <person name="Klockow C."/>
            <person name="Richter M."/>
            <person name="Achstetter T."/>
            <person name="Glockner F.O."/>
            <person name="Harder J."/>
        </authorList>
    </citation>
    <scope>NUCLEOTIDE SEQUENCE [LARGE SCALE GENOMIC DNA]</scope>
    <source>
        <strain evidence="11 12">SM41</strain>
    </source>
</reference>
<protein>
    <recommendedName>
        <fullName evidence="2">histidine kinase</fullName>
        <ecNumber evidence="2">2.7.13.3</ecNumber>
    </recommendedName>
</protein>
<dbReference type="InterPro" id="IPR011006">
    <property type="entry name" value="CheY-like_superfamily"/>
</dbReference>
<dbReference type="InterPro" id="IPR036890">
    <property type="entry name" value="HATPase_C_sf"/>
</dbReference>
<evidence type="ECO:0000256" key="5">
    <source>
        <dbReference type="ARBA" id="ARBA00022777"/>
    </source>
</evidence>
<name>M5U2N9_9BACT</name>
<accession>M5U2N9</accession>
<keyword evidence="3" id="KW-0808">Transferase</keyword>
<dbReference type="PATRIC" id="fig|1263870.3.peg.6804"/>
<evidence type="ECO:0000313" key="11">
    <source>
        <dbReference type="EMBL" id="EMI52131.1"/>
    </source>
</evidence>
<keyword evidence="8" id="KW-0597">Phosphoprotein</keyword>
<comment type="catalytic activity">
    <reaction evidence="1">
        <text>ATP + protein L-histidine = ADP + protein N-phospho-L-histidine.</text>
        <dbReference type="EC" id="2.7.13.3"/>
    </reaction>
</comment>
<keyword evidence="7" id="KW-0902">Two-component regulatory system</keyword>
<evidence type="ECO:0000256" key="3">
    <source>
        <dbReference type="ARBA" id="ARBA00022679"/>
    </source>
</evidence>
<evidence type="ECO:0000256" key="6">
    <source>
        <dbReference type="ARBA" id="ARBA00022840"/>
    </source>
</evidence>
<dbReference type="PANTHER" id="PTHR43065">
    <property type="entry name" value="SENSOR HISTIDINE KINASE"/>
    <property type="match status" value="1"/>
</dbReference>
<dbReference type="GO" id="GO:0000160">
    <property type="term" value="P:phosphorelay signal transduction system"/>
    <property type="evidence" value="ECO:0007669"/>
    <property type="project" value="UniProtKB-KW"/>
</dbReference>
<dbReference type="InterPro" id="IPR004358">
    <property type="entry name" value="Sig_transdc_His_kin-like_C"/>
</dbReference>
<dbReference type="InterPro" id="IPR005467">
    <property type="entry name" value="His_kinase_dom"/>
</dbReference>
<dbReference type="Gene3D" id="3.30.565.10">
    <property type="entry name" value="Histidine kinase-like ATPase, C-terminal domain"/>
    <property type="match status" value="1"/>
</dbReference>
<evidence type="ECO:0000256" key="2">
    <source>
        <dbReference type="ARBA" id="ARBA00012438"/>
    </source>
</evidence>
<evidence type="ECO:0000256" key="4">
    <source>
        <dbReference type="ARBA" id="ARBA00022741"/>
    </source>
</evidence>
<dbReference type="InterPro" id="IPR003594">
    <property type="entry name" value="HATPase_dom"/>
</dbReference>
<sequence>MMLVKPLLSSSIELDIYSDDDESTVFVDENLVSQALMNLCINARDAMNDSGKLSIRLASKTVEIDELQSCRDVCELQPGNYVVISVEDEGCGMSDDVADRVFEPFYSTKEVGHGTGLGLSMVFGAAEEHGGCVRVKSKLGEGSTFELYLPVASNEVESDEGVDEVEDAPITGGDETVLVAEDDASVRDITIRSLESAGYNVVAAVDGQDAITKIDQNLNAIQFALIDVVMPYKNGREVAEHLAKVRPDMQVLFCSGYDVQSNTSTWEKTSPKLQVLSKPIDPSSLLRTIREMLDSNTGQLIA</sequence>
<dbReference type="PROSITE" id="PS50109">
    <property type="entry name" value="HIS_KIN"/>
    <property type="match status" value="1"/>
</dbReference>
<dbReference type="SMART" id="SM00387">
    <property type="entry name" value="HATPase_c"/>
    <property type="match status" value="1"/>
</dbReference>
<keyword evidence="6" id="KW-0067">ATP-binding</keyword>
<dbReference type="GO" id="GO:0005524">
    <property type="term" value="F:ATP binding"/>
    <property type="evidence" value="ECO:0007669"/>
    <property type="project" value="UniProtKB-KW"/>
</dbReference>